<proteinExistence type="predicted"/>
<dbReference type="EMBL" id="HBIZ01015656">
    <property type="protein sequence ID" value="CAE0757090.1"/>
    <property type="molecule type" value="Transcribed_RNA"/>
</dbReference>
<evidence type="ECO:0000256" key="1">
    <source>
        <dbReference type="SAM" id="MobiDB-lite"/>
    </source>
</evidence>
<dbReference type="AlphaFoldDB" id="A0A7S4B8U9"/>
<accession>A0A7S4B8U9</accession>
<protein>
    <submittedName>
        <fullName evidence="2">Uncharacterized protein</fullName>
    </submittedName>
</protein>
<feature type="region of interest" description="Disordered" evidence="1">
    <location>
        <begin position="161"/>
        <end position="201"/>
    </location>
</feature>
<name>A0A7S4B8U9_CHRCT</name>
<evidence type="ECO:0000313" key="2">
    <source>
        <dbReference type="EMBL" id="CAE0757090.1"/>
    </source>
</evidence>
<organism evidence="2">
    <name type="scientific">Chrysotila carterae</name>
    <name type="common">Marine alga</name>
    <name type="synonym">Syracosphaera carterae</name>
    <dbReference type="NCBI Taxonomy" id="13221"/>
    <lineage>
        <taxon>Eukaryota</taxon>
        <taxon>Haptista</taxon>
        <taxon>Haptophyta</taxon>
        <taxon>Prymnesiophyceae</taxon>
        <taxon>Isochrysidales</taxon>
        <taxon>Isochrysidaceae</taxon>
        <taxon>Chrysotila</taxon>
    </lineage>
</organism>
<feature type="compositionally biased region" description="Low complexity" evidence="1">
    <location>
        <begin position="187"/>
        <end position="201"/>
    </location>
</feature>
<gene>
    <name evidence="2" type="ORF">PCAR00345_LOCUS9684</name>
</gene>
<sequence>MPAYGRGSLAPVVLDGEADALKLKRGERGERASVGVGVDLQPRAAGAEVHLGGAHAGESAKRRLHLDRARGAAHAGDAQQQRLVRCCRTRPMRRLRQSGCCALRRAFTRGLRACTVHARLGDGEVRGLARSCVACSTAATERSAGAAVRPCVQQLRQEAEEEGERGACGGAADEPATLHAERDAPRRQLQQQRTGQQVSNL</sequence>
<reference evidence="2" key="1">
    <citation type="submission" date="2021-01" db="EMBL/GenBank/DDBJ databases">
        <authorList>
            <person name="Corre E."/>
            <person name="Pelletier E."/>
            <person name="Niang G."/>
            <person name="Scheremetjew M."/>
            <person name="Finn R."/>
            <person name="Kale V."/>
            <person name="Holt S."/>
            <person name="Cochrane G."/>
            <person name="Meng A."/>
            <person name="Brown T."/>
            <person name="Cohen L."/>
        </authorList>
    </citation>
    <scope>NUCLEOTIDE SEQUENCE</scope>
    <source>
        <strain evidence="2">CCMP645</strain>
    </source>
</reference>